<dbReference type="InterPro" id="IPR001214">
    <property type="entry name" value="SET_dom"/>
</dbReference>
<evidence type="ECO:0000256" key="16">
    <source>
        <dbReference type="ARBA" id="ARBA00047738"/>
    </source>
</evidence>
<protein>
    <recommendedName>
        <fullName evidence="3">Histone-lysine N-methyltransferase SETD7</fullName>
        <ecNumber evidence="14">2.1.1.364</ecNumber>
    </recommendedName>
    <alternativeName>
        <fullName evidence="15">SET domain-containing protein 7</fullName>
    </alternativeName>
</protein>
<organism evidence="19 20">
    <name type="scientific">Basidiobolus meristosporus CBS 931.73</name>
    <dbReference type="NCBI Taxonomy" id="1314790"/>
    <lineage>
        <taxon>Eukaryota</taxon>
        <taxon>Fungi</taxon>
        <taxon>Fungi incertae sedis</taxon>
        <taxon>Zoopagomycota</taxon>
        <taxon>Entomophthoromycotina</taxon>
        <taxon>Basidiobolomycetes</taxon>
        <taxon>Basidiobolales</taxon>
        <taxon>Basidiobolaceae</taxon>
        <taxon>Basidiobolus</taxon>
    </lineage>
</organism>
<evidence type="ECO:0000256" key="9">
    <source>
        <dbReference type="ARBA" id="ARBA00022853"/>
    </source>
</evidence>
<dbReference type="EMBL" id="MCFE01000285">
    <property type="protein sequence ID" value="ORX92275.1"/>
    <property type="molecule type" value="Genomic_DNA"/>
</dbReference>
<dbReference type="STRING" id="1314790.A0A1Y1Y312"/>
<feature type="domain" description="SET" evidence="18">
    <location>
        <begin position="218"/>
        <end position="340"/>
    </location>
</feature>
<dbReference type="PROSITE" id="PS50280">
    <property type="entry name" value="SET"/>
    <property type="match status" value="1"/>
</dbReference>
<dbReference type="FunFam" id="2.20.110.10:FF:000005">
    <property type="entry name" value="Histone-lysine N-methyltransferase SETD7"/>
    <property type="match status" value="1"/>
</dbReference>
<evidence type="ECO:0000256" key="12">
    <source>
        <dbReference type="ARBA" id="ARBA00023163"/>
    </source>
</evidence>
<evidence type="ECO:0000259" key="18">
    <source>
        <dbReference type="PROSITE" id="PS50280"/>
    </source>
</evidence>
<dbReference type="GO" id="GO:0003682">
    <property type="term" value="F:chromatin binding"/>
    <property type="evidence" value="ECO:0007669"/>
    <property type="project" value="TreeGrafter"/>
</dbReference>
<dbReference type="GO" id="GO:0070828">
    <property type="term" value="P:heterochromatin organization"/>
    <property type="evidence" value="ECO:0007669"/>
    <property type="project" value="TreeGrafter"/>
</dbReference>
<evidence type="ECO:0000256" key="6">
    <source>
        <dbReference type="ARBA" id="ARBA00022679"/>
    </source>
</evidence>
<accession>A0A1Y1Y312</accession>
<keyword evidence="10" id="KW-0805">Transcription regulation</keyword>
<evidence type="ECO:0000313" key="20">
    <source>
        <dbReference type="Proteomes" id="UP000193498"/>
    </source>
</evidence>
<evidence type="ECO:0000256" key="11">
    <source>
        <dbReference type="ARBA" id="ARBA00023159"/>
    </source>
</evidence>
<dbReference type="AlphaFoldDB" id="A0A1Y1Y312"/>
<dbReference type="OrthoDB" id="294378at2759"/>
<dbReference type="InParanoid" id="A0A1Y1Y312"/>
<dbReference type="GO" id="GO:0006355">
    <property type="term" value="P:regulation of DNA-templated transcription"/>
    <property type="evidence" value="ECO:0007669"/>
    <property type="project" value="InterPro"/>
</dbReference>
<evidence type="ECO:0000256" key="10">
    <source>
        <dbReference type="ARBA" id="ARBA00023015"/>
    </source>
</evidence>
<keyword evidence="5" id="KW-0489">Methyltransferase</keyword>
<dbReference type="Proteomes" id="UP000193498">
    <property type="component" value="Unassembled WGS sequence"/>
</dbReference>
<dbReference type="PANTHER" id="PTHR46820:SF1">
    <property type="entry name" value="HISTONE-LYSINE N-METHYLTRANSFERASE SETD7"/>
    <property type="match status" value="1"/>
</dbReference>
<dbReference type="SUPFAM" id="SSF82199">
    <property type="entry name" value="SET domain"/>
    <property type="match status" value="1"/>
</dbReference>
<dbReference type="EC" id="2.1.1.364" evidence="14"/>
<dbReference type="InterPro" id="IPR003409">
    <property type="entry name" value="MORN"/>
</dbReference>
<keyword evidence="8" id="KW-0677">Repeat</keyword>
<name>A0A1Y1Y312_9FUNG</name>
<dbReference type="PANTHER" id="PTHR46820">
    <property type="entry name" value="HISTONE-LYSINE N-METHYLTRANSFERASE SETD7"/>
    <property type="match status" value="1"/>
</dbReference>
<comment type="catalytic activity">
    <reaction evidence="17">
        <text>L-lysyl(4)-[histone H3] + S-adenosyl-L-methionine = N(6)-methyl-L-lysyl(4)-[histone H3] + S-adenosyl-L-homocysteine + H(+)</text>
        <dbReference type="Rhea" id="RHEA:60264"/>
        <dbReference type="Rhea" id="RHEA-COMP:15543"/>
        <dbReference type="Rhea" id="RHEA-COMP:15547"/>
        <dbReference type="ChEBI" id="CHEBI:15378"/>
        <dbReference type="ChEBI" id="CHEBI:29969"/>
        <dbReference type="ChEBI" id="CHEBI:57856"/>
        <dbReference type="ChEBI" id="CHEBI:59789"/>
        <dbReference type="ChEBI" id="CHEBI:61929"/>
        <dbReference type="EC" id="2.1.1.364"/>
    </reaction>
</comment>
<dbReference type="InterPro" id="IPR044436">
    <property type="entry name" value="SETD7_SET"/>
</dbReference>
<evidence type="ECO:0000256" key="2">
    <source>
        <dbReference type="ARBA" id="ARBA00004286"/>
    </source>
</evidence>
<reference evidence="19 20" key="1">
    <citation type="submission" date="2016-07" db="EMBL/GenBank/DDBJ databases">
        <title>Pervasive Adenine N6-methylation of Active Genes in Fungi.</title>
        <authorList>
            <consortium name="DOE Joint Genome Institute"/>
            <person name="Mondo S.J."/>
            <person name="Dannebaum R.O."/>
            <person name="Kuo R.C."/>
            <person name="Labutti K."/>
            <person name="Haridas S."/>
            <person name="Kuo A."/>
            <person name="Salamov A."/>
            <person name="Ahrendt S.R."/>
            <person name="Lipzen A."/>
            <person name="Sullivan W."/>
            <person name="Andreopoulos W.B."/>
            <person name="Clum A."/>
            <person name="Lindquist E."/>
            <person name="Daum C."/>
            <person name="Ramamoorthy G.K."/>
            <person name="Gryganskyi A."/>
            <person name="Culley D."/>
            <person name="Magnuson J.K."/>
            <person name="James T.Y."/>
            <person name="O'Malley M.A."/>
            <person name="Stajich J.E."/>
            <person name="Spatafora J.W."/>
            <person name="Visel A."/>
            <person name="Grigoriev I.V."/>
        </authorList>
    </citation>
    <scope>NUCLEOTIDE SEQUENCE [LARGE SCALE GENOMIC DNA]</scope>
    <source>
        <strain evidence="19 20">CBS 931.73</strain>
    </source>
</reference>
<dbReference type="Gene3D" id="2.170.270.10">
    <property type="entry name" value="SET domain"/>
    <property type="match status" value="1"/>
</dbReference>
<keyword evidence="20" id="KW-1185">Reference proteome</keyword>
<dbReference type="SMART" id="SM00698">
    <property type="entry name" value="MORN"/>
    <property type="match status" value="4"/>
</dbReference>
<evidence type="ECO:0000256" key="3">
    <source>
        <dbReference type="ARBA" id="ARBA00020512"/>
    </source>
</evidence>
<evidence type="ECO:0000256" key="13">
    <source>
        <dbReference type="ARBA" id="ARBA00023242"/>
    </source>
</evidence>
<sequence>MSSAEEFSDYEDSMDVVEVPSYEGEYDEEGLYHGKGVLTYEASNVRFEGGFQHGEKHGYGCLYFEDGSSLSGEYLEDELNGPGKYIFADGSYLEGTYEHGDLNGPAKEYDEEGELTFEGVYKDNVRCGVGKFYFEDGGSLCGPLDEEGEVSGSSCTYEFPDGSCLKGTWEAGEMVTAHYYLPKNGELIQDSEVTYSHDKSTRSRISQDPLLPDPYETSRVYVKPSLIPGSGEGLFAKRGLRKGEVASFYNGIRITHEEVDARDWSQNDNTISLDSDTVIDVPKPYSDTRHYTATLGHKCNHRFENNCHYDHYFHPRFGEIKCIRTLRDIDPEEELYVHYDYNSSREDGQLEAPEWYRAGLRG</sequence>
<dbReference type="PROSITE" id="PS51577">
    <property type="entry name" value="SAM_MT43_SET7"/>
    <property type="match status" value="1"/>
</dbReference>
<dbReference type="Pfam" id="PF00856">
    <property type="entry name" value="SET"/>
    <property type="match status" value="1"/>
</dbReference>
<comment type="subcellular location">
    <subcellularLocation>
        <location evidence="2">Chromosome</location>
    </subcellularLocation>
    <subcellularLocation>
        <location evidence="1">Nucleus</location>
    </subcellularLocation>
</comment>
<evidence type="ECO:0000256" key="5">
    <source>
        <dbReference type="ARBA" id="ARBA00022603"/>
    </source>
</evidence>
<dbReference type="SMART" id="SM00317">
    <property type="entry name" value="SET"/>
    <property type="match status" value="1"/>
</dbReference>
<dbReference type="GO" id="GO:0032259">
    <property type="term" value="P:methylation"/>
    <property type="evidence" value="ECO:0007669"/>
    <property type="project" value="UniProtKB-KW"/>
</dbReference>
<keyword evidence="13" id="KW-0539">Nucleus</keyword>
<dbReference type="InterPro" id="IPR054533">
    <property type="entry name" value="SETD7_N"/>
</dbReference>
<comment type="catalytic activity">
    <reaction evidence="16">
        <text>L-lysyl-[protein] + S-adenosyl-L-methionine = N(6)-methyl-L-lysyl-[protein] + S-adenosyl-L-homocysteine + H(+)</text>
        <dbReference type="Rhea" id="RHEA:51736"/>
        <dbReference type="Rhea" id="RHEA-COMP:9752"/>
        <dbReference type="Rhea" id="RHEA-COMP:13053"/>
        <dbReference type="ChEBI" id="CHEBI:15378"/>
        <dbReference type="ChEBI" id="CHEBI:29969"/>
        <dbReference type="ChEBI" id="CHEBI:57856"/>
        <dbReference type="ChEBI" id="CHEBI:59789"/>
        <dbReference type="ChEBI" id="CHEBI:61929"/>
    </reaction>
    <physiologicalReaction direction="left-to-right" evidence="16">
        <dbReference type="Rhea" id="RHEA:51737"/>
    </physiologicalReaction>
</comment>
<keyword evidence="12" id="KW-0804">Transcription</keyword>
<evidence type="ECO:0000313" key="19">
    <source>
        <dbReference type="EMBL" id="ORX92275.1"/>
    </source>
</evidence>
<keyword evidence="9" id="KW-0156">Chromatin regulator</keyword>
<dbReference type="InterPro" id="IPR046341">
    <property type="entry name" value="SET_dom_sf"/>
</dbReference>
<evidence type="ECO:0000256" key="14">
    <source>
        <dbReference type="ARBA" id="ARBA00023620"/>
    </source>
</evidence>
<keyword evidence="11" id="KW-0010">Activator</keyword>
<dbReference type="InterPro" id="IPR017155">
    <property type="entry name" value="Hist-Lys_N-MeTrfase_SETD7"/>
</dbReference>
<dbReference type="CDD" id="cd10530">
    <property type="entry name" value="SET_SETD7"/>
    <property type="match status" value="1"/>
</dbReference>
<evidence type="ECO:0000256" key="15">
    <source>
        <dbReference type="ARBA" id="ARBA00030095"/>
    </source>
</evidence>
<dbReference type="Pfam" id="PF22648">
    <property type="entry name" value="SET7_N"/>
    <property type="match status" value="1"/>
</dbReference>
<dbReference type="SUPFAM" id="SSF82185">
    <property type="entry name" value="Histone H3 K4-specific methyltransferase SET7/9 N-terminal domain"/>
    <property type="match status" value="1"/>
</dbReference>
<gene>
    <name evidence="19" type="ORF">K493DRAFT_316675</name>
</gene>
<dbReference type="GO" id="GO:0005694">
    <property type="term" value="C:chromosome"/>
    <property type="evidence" value="ECO:0007669"/>
    <property type="project" value="UniProtKB-SubCell"/>
</dbReference>
<evidence type="ECO:0000256" key="7">
    <source>
        <dbReference type="ARBA" id="ARBA00022691"/>
    </source>
</evidence>
<keyword evidence="4" id="KW-0158">Chromosome</keyword>
<keyword evidence="7" id="KW-0949">S-adenosyl-L-methionine</keyword>
<evidence type="ECO:0000256" key="1">
    <source>
        <dbReference type="ARBA" id="ARBA00004123"/>
    </source>
</evidence>
<evidence type="ECO:0000256" key="8">
    <source>
        <dbReference type="ARBA" id="ARBA00022737"/>
    </source>
</evidence>
<evidence type="ECO:0000256" key="4">
    <source>
        <dbReference type="ARBA" id="ARBA00022454"/>
    </source>
</evidence>
<keyword evidence="6" id="KW-0808">Transferase</keyword>
<proteinExistence type="predicted"/>
<comment type="caution">
    <text evidence="19">The sequence shown here is derived from an EMBL/GenBank/DDBJ whole genome shotgun (WGS) entry which is preliminary data.</text>
</comment>
<dbReference type="GO" id="GO:0005634">
    <property type="term" value="C:nucleus"/>
    <property type="evidence" value="ECO:0007669"/>
    <property type="project" value="UniProtKB-SubCell"/>
</dbReference>
<evidence type="ECO:0000256" key="17">
    <source>
        <dbReference type="ARBA" id="ARBA00048660"/>
    </source>
</evidence>
<dbReference type="Gene3D" id="2.20.110.10">
    <property type="entry name" value="Histone H3 K4-specific methyltransferase SET7/9 N-terminal domain"/>
    <property type="match status" value="2"/>
</dbReference>
<dbReference type="Pfam" id="PF02493">
    <property type="entry name" value="MORN"/>
    <property type="match status" value="3"/>
</dbReference>
<dbReference type="GO" id="GO:0140945">
    <property type="term" value="F:histone H3K4 monomethyltransferase activity"/>
    <property type="evidence" value="ECO:0007669"/>
    <property type="project" value="UniProtKB-EC"/>
</dbReference>